<name>A0A7L5E987_9SPHI</name>
<dbReference type="KEGG" id="mrob:HH214_16975"/>
<gene>
    <name evidence="2" type="ORF">HH214_16975</name>
</gene>
<accession>A0A7L5E987</accession>
<evidence type="ECO:0000313" key="3">
    <source>
        <dbReference type="Proteomes" id="UP000503278"/>
    </source>
</evidence>
<feature type="transmembrane region" description="Helical" evidence="1">
    <location>
        <begin position="32"/>
        <end position="53"/>
    </location>
</feature>
<reference evidence="2 3" key="1">
    <citation type="submission" date="2020-04" db="EMBL/GenBank/DDBJ databases">
        <title>Genome sequencing of novel species.</title>
        <authorList>
            <person name="Heo J."/>
            <person name="Kim S.-J."/>
            <person name="Kim J.-S."/>
            <person name="Hong S.-B."/>
            <person name="Kwon S.-W."/>
        </authorList>
    </citation>
    <scope>NUCLEOTIDE SEQUENCE [LARGE SCALE GENOMIC DNA]</scope>
    <source>
        <strain evidence="2 3">F39-2</strain>
    </source>
</reference>
<proteinExistence type="predicted"/>
<dbReference type="AlphaFoldDB" id="A0A7L5E987"/>
<keyword evidence="1" id="KW-0812">Transmembrane</keyword>
<dbReference type="RefSeq" id="WP_169609617.1">
    <property type="nucleotide sequence ID" value="NZ_CP051682.1"/>
</dbReference>
<keyword evidence="3" id="KW-1185">Reference proteome</keyword>
<evidence type="ECO:0000313" key="2">
    <source>
        <dbReference type="EMBL" id="QJD97443.1"/>
    </source>
</evidence>
<evidence type="ECO:0000256" key="1">
    <source>
        <dbReference type="SAM" id="Phobius"/>
    </source>
</evidence>
<keyword evidence="1" id="KW-1133">Transmembrane helix</keyword>
<dbReference type="EMBL" id="CP051682">
    <property type="protein sequence ID" value="QJD97443.1"/>
    <property type="molecule type" value="Genomic_DNA"/>
</dbReference>
<keyword evidence="1" id="KW-0472">Membrane</keyword>
<feature type="transmembrane region" description="Helical" evidence="1">
    <location>
        <begin position="60"/>
        <end position="82"/>
    </location>
</feature>
<protein>
    <submittedName>
        <fullName evidence="2">Uncharacterized protein</fullName>
    </submittedName>
</protein>
<organism evidence="2 3">
    <name type="scientific">Mucilaginibacter robiniae</name>
    <dbReference type="NCBI Taxonomy" id="2728022"/>
    <lineage>
        <taxon>Bacteria</taxon>
        <taxon>Pseudomonadati</taxon>
        <taxon>Bacteroidota</taxon>
        <taxon>Sphingobacteriia</taxon>
        <taxon>Sphingobacteriales</taxon>
        <taxon>Sphingobacteriaceae</taxon>
        <taxon>Mucilaginibacter</taxon>
    </lineage>
</organism>
<dbReference type="Proteomes" id="UP000503278">
    <property type="component" value="Chromosome"/>
</dbReference>
<sequence>MGGGGFGIGFGRVLGIGDGANLGVGVVPVESLLAVLIGTGEFLLTLVAVPAALRELQLVAVPIANMPMSIYVIGFFIVNLILI</sequence>